<feature type="transmembrane region" description="Helical" evidence="1">
    <location>
        <begin position="135"/>
        <end position="153"/>
    </location>
</feature>
<dbReference type="Proteomes" id="UP000263900">
    <property type="component" value="Chromosome"/>
</dbReference>
<reference evidence="2 3" key="1">
    <citation type="submission" date="2018-09" db="EMBL/GenBank/DDBJ databases">
        <title>Genome sequencing of strain 6GH32-13.</title>
        <authorList>
            <person name="Weon H.-Y."/>
            <person name="Heo J."/>
            <person name="Kwon S.-W."/>
        </authorList>
    </citation>
    <scope>NUCLEOTIDE SEQUENCE [LARGE SCALE GENOMIC DNA]</scope>
    <source>
        <strain evidence="2 3">5GH32-13</strain>
    </source>
</reference>
<protein>
    <recommendedName>
        <fullName evidence="4">DUF2214 family protein</fullName>
    </recommendedName>
</protein>
<dbReference type="OrthoDB" id="671232at2"/>
<evidence type="ECO:0000256" key="1">
    <source>
        <dbReference type="SAM" id="Phobius"/>
    </source>
</evidence>
<dbReference type="AlphaFoldDB" id="A0A3B7MQH7"/>
<sequence length="156" mass="17475">MIYHASLWFHIIGITLLAGTTFVDFVLTRKFWAFYAKDQPAGMVARKLTEKLPLLVVAGIVLTLLSGIGMMTILHAVIGAMLWFRIKIILVVIVILNGIVVGRKLNGRLNKMLTTAGTGPANDQSLQQLKKNLQLFHITQLTIFFIIFFLSAFKFN</sequence>
<feature type="transmembrane region" description="Helical" evidence="1">
    <location>
        <begin position="6"/>
        <end position="27"/>
    </location>
</feature>
<proteinExistence type="predicted"/>
<organism evidence="2 3">
    <name type="scientific">Paraflavitalea soli</name>
    <dbReference type="NCBI Taxonomy" id="2315862"/>
    <lineage>
        <taxon>Bacteria</taxon>
        <taxon>Pseudomonadati</taxon>
        <taxon>Bacteroidota</taxon>
        <taxon>Chitinophagia</taxon>
        <taxon>Chitinophagales</taxon>
        <taxon>Chitinophagaceae</taxon>
        <taxon>Paraflavitalea</taxon>
    </lineage>
</organism>
<evidence type="ECO:0008006" key="4">
    <source>
        <dbReference type="Google" id="ProtNLM"/>
    </source>
</evidence>
<name>A0A3B7MQH7_9BACT</name>
<keyword evidence="1" id="KW-1133">Transmembrane helix</keyword>
<keyword evidence="1" id="KW-0472">Membrane</keyword>
<accession>A0A3B7MQH7</accession>
<dbReference type="RefSeq" id="WP_119048699.1">
    <property type="nucleotide sequence ID" value="NZ_CP032157.1"/>
</dbReference>
<keyword evidence="1" id="KW-0812">Transmembrane</keyword>
<feature type="transmembrane region" description="Helical" evidence="1">
    <location>
        <begin position="52"/>
        <end position="78"/>
    </location>
</feature>
<dbReference type="KEGG" id="pseg:D3H65_02250"/>
<keyword evidence="3" id="KW-1185">Reference proteome</keyword>
<feature type="transmembrane region" description="Helical" evidence="1">
    <location>
        <begin position="84"/>
        <end position="102"/>
    </location>
</feature>
<gene>
    <name evidence="2" type="ORF">D3H65_02250</name>
</gene>
<evidence type="ECO:0000313" key="2">
    <source>
        <dbReference type="EMBL" id="AXY72861.1"/>
    </source>
</evidence>
<dbReference type="EMBL" id="CP032157">
    <property type="protein sequence ID" value="AXY72861.1"/>
    <property type="molecule type" value="Genomic_DNA"/>
</dbReference>
<evidence type="ECO:0000313" key="3">
    <source>
        <dbReference type="Proteomes" id="UP000263900"/>
    </source>
</evidence>